<gene>
    <name evidence="4" type="ORF">METZ01_LOCUS155679</name>
</gene>
<evidence type="ECO:0000313" key="4">
    <source>
        <dbReference type="EMBL" id="SVB02825.1"/>
    </source>
</evidence>
<dbReference type="Pfam" id="PF17757">
    <property type="entry name" value="UvrB_inter"/>
    <property type="match status" value="1"/>
</dbReference>
<dbReference type="GO" id="GO:0006289">
    <property type="term" value="P:nucleotide-excision repair"/>
    <property type="evidence" value="ECO:0007669"/>
    <property type="project" value="InterPro"/>
</dbReference>
<organism evidence="4">
    <name type="scientific">marine metagenome</name>
    <dbReference type="NCBI Taxonomy" id="408172"/>
    <lineage>
        <taxon>unclassified sequences</taxon>
        <taxon>metagenomes</taxon>
        <taxon>ecological metagenomes</taxon>
    </lineage>
</organism>
<dbReference type="PANTHER" id="PTHR24029:SF1">
    <property type="entry name" value="TRANSCRIPTION-REPAIR-COUPLING FACTOR"/>
    <property type="match status" value="1"/>
</dbReference>
<dbReference type="Gene3D" id="3.40.50.11180">
    <property type="match status" value="1"/>
</dbReference>
<sequence length="467" mass="52213">MDLIKITELLKSDANYEGLVSEIIKGKPETRVQIIDEAVPFFTASLWKDLQIPILLICPSPEHSRRLHEYLSAWMDGESKPLRFGESEILPYERLTEDLSTSRERLITLDSLVKGNSEPLVIVTSASALAQKTISIKSFKKNSFSYVQGDKVNLEDMANSWQQMGYSFESNVSDPGTVSRRGGIIDVYPIGEDTPYRIELWGDEIDSIRTFDPDSQRSINIVDRFSIGPAKETLISSTSTDEFDRLLSHVDLSQCSPDEITRFNSEIDDLLNGRQIEELGLYSGFFNNGTLLDYFPEDGLVISYRNIDAMNSVWNVEERANQLRMVKENRGEIPLNFPTDRISWNEIEASIEKLKKNIFLMPWGASDLDNNNTRPMPFSSPPLYKGDLNALSVDTSEFTSGGGSVIAITSHHSRLKEILKGLNPSEPPGTGSVTDLDPLSVIPIDTANIGNGFVINTPQHRLTLLGD</sequence>
<dbReference type="GO" id="GO:0016887">
    <property type="term" value="F:ATP hydrolysis activity"/>
    <property type="evidence" value="ECO:0007669"/>
    <property type="project" value="InterPro"/>
</dbReference>
<dbReference type="GO" id="GO:0009380">
    <property type="term" value="C:excinuclease repair complex"/>
    <property type="evidence" value="ECO:0007669"/>
    <property type="project" value="InterPro"/>
</dbReference>
<dbReference type="SUPFAM" id="SSF52540">
    <property type="entry name" value="P-loop containing nucleoside triphosphate hydrolases"/>
    <property type="match status" value="1"/>
</dbReference>
<dbReference type="InterPro" id="IPR004807">
    <property type="entry name" value="UvrB"/>
</dbReference>
<dbReference type="InterPro" id="IPR041471">
    <property type="entry name" value="UvrB_inter"/>
</dbReference>
<name>A0A382AMN4_9ZZZZ</name>
<protein>
    <recommendedName>
        <fullName evidence="3">UvrB interaction domain-containing protein</fullName>
    </recommendedName>
</protein>
<dbReference type="GO" id="GO:0003677">
    <property type="term" value="F:DNA binding"/>
    <property type="evidence" value="ECO:0007669"/>
    <property type="project" value="InterPro"/>
</dbReference>
<dbReference type="Gene3D" id="3.30.2060.10">
    <property type="entry name" value="Penicillin-binding protein 1b domain"/>
    <property type="match status" value="1"/>
</dbReference>
<feature type="non-terminal residue" evidence="4">
    <location>
        <position position="467"/>
    </location>
</feature>
<evidence type="ECO:0000256" key="1">
    <source>
        <dbReference type="ARBA" id="ARBA00022741"/>
    </source>
</evidence>
<dbReference type="EMBL" id="UINC01026063">
    <property type="protein sequence ID" value="SVB02825.1"/>
    <property type="molecule type" value="Genomic_DNA"/>
</dbReference>
<accession>A0A382AMN4</accession>
<dbReference type="InterPro" id="IPR027417">
    <property type="entry name" value="P-loop_NTPase"/>
</dbReference>
<feature type="domain" description="UvrB interaction" evidence="3">
    <location>
        <begin position="148"/>
        <end position="232"/>
    </location>
</feature>
<keyword evidence="2" id="KW-0067">ATP-binding</keyword>
<evidence type="ECO:0000259" key="3">
    <source>
        <dbReference type="Pfam" id="PF17757"/>
    </source>
</evidence>
<dbReference type="PANTHER" id="PTHR24029">
    <property type="entry name" value="UVRABC SYSTEM PROTEIN B"/>
    <property type="match status" value="1"/>
</dbReference>
<proteinExistence type="predicted"/>
<evidence type="ECO:0000256" key="2">
    <source>
        <dbReference type="ARBA" id="ARBA00022840"/>
    </source>
</evidence>
<dbReference type="AlphaFoldDB" id="A0A382AMN4"/>
<keyword evidence="1" id="KW-0547">Nucleotide-binding</keyword>
<reference evidence="4" key="1">
    <citation type="submission" date="2018-05" db="EMBL/GenBank/DDBJ databases">
        <authorList>
            <person name="Lanie J.A."/>
            <person name="Ng W.-L."/>
            <person name="Kazmierczak K.M."/>
            <person name="Andrzejewski T.M."/>
            <person name="Davidsen T.M."/>
            <person name="Wayne K.J."/>
            <person name="Tettelin H."/>
            <person name="Glass J.I."/>
            <person name="Rusch D."/>
            <person name="Podicherti R."/>
            <person name="Tsui H.-C.T."/>
            <person name="Winkler M.E."/>
        </authorList>
    </citation>
    <scope>NUCLEOTIDE SEQUENCE</scope>
</reference>
<dbReference type="GO" id="GO:0005524">
    <property type="term" value="F:ATP binding"/>
    <property type="evidence" value="ECO:0007669"/>
    <property type="project" value="UniProtKB-KW"/>
</dbReference>